<accession>T0ZL84</accession>
<evidence type="ECO:0000256" key="1">
    <source>
        <dbReference type="ARBA" id="ARBA00001946"/>
    </source>
</evidence>
<keyword evidence="5" id="KW-0547">Nucleotide-binding</keyword>
<dbReference type="GO" id="GO:0016779">
    <property type="term" value="F:nucleotidyltransferase activity"/>
    <property type="evidence" value="ECO:0007669"/>
    <property type="project" value="UniProtKB-KW"/>
</dbReference>
<comment type="cofactor">
    <cofactor evidence="1">
        <name>Mg(2+)</name>
        <dbReference type="ChEBI" id="CHEBI:18420"/>
    </cofactor>
</comment>
<keyword evidence="6" id="KW-0067">ATP-binding</keyword>
<protein>
    <submittedName>
        <fullName evidence="8">DNA polymerase beta domain protein region</fullName>
    </submittedName>
</protein>
<dbReference type="PANTHER" id="PTHR33571:SF12">
    <property type="entry name" value="BSL3053 PROTEIN"/>
    <property type="match status" value="1"/>
</dbReference>
<feature type="non-terminal residue" evidence="8">
    <location>
        <position position="45"/>
    </location>
</feature>
<dbReference type="Gene3D" id="3.30.460.10">
    <property type="entry name" value="Beta Polymerase, domain 2"/>
    <property type="match status" value="1"/>
</dbReference>
<name>T0ZL84_9ZZZZ</name>
<dbReference type="GO" id="GO:0046872">
    <property type="term" value="F:metal ion binding"/>
    <property type="evidence" value="ECO:0007669"/>
    <property type="project" value="UniProtKB-KW"/>
</dbReference>
<evidence type="ECO:0000256" key="6">
    <source>
        <dbReference type="ARBA" id="ARBA00022840"/>
    </source>
</evidence>
<keyword evidence="2" id="KW-0808">Transferase</keyword>
<dbReference type="InterPro" id="IPR052038">
    <property type="entry name" value="Type-VII_TA_antitoxin"/>
</dbReference>
<proteinExistence type="predicted"/>
<evidence type="ECO:0000256" key="3">
    <source>
        <dbReference type="ARBA" id="ARBA00022695"/>
    </source>
</evidence>
<sequence>MKPSQVLEAHRSEIRRIVEAHRASNPRIFGSVVRGEDTEENDLDI</sequence>
<evidence type="ECO:0000256" key="7">
    <source>
        <dbReference type="ARBA" id="ARBA00022842"/>
    </source>
</evidence>
<keyword evidence="3" id="KW-0548">Nucleotidyltransferase</keyword>
<reference evidence="8" key="1">
    <citation type="submission" date="2013-08" db="EMBL/GenBank/DDBJ databases">
        <authorList>
            <person name="Mendez C."/>
            <person name="Richter M."/>
            <person name="Ferrer M."/>
            <person name="Sanchez J."/>
        </authorList>
    </citation>
    <scope>NUCLEOTIDE SEQUENCE</scope>
</reference>
<dbReference type="EMBL" id="AUZX01010944">
    <property type="protein sequence ID" value="EQD45232.1"/>
    <property type="molecule type" value="Genomic_DNA"/>
</dbReference>
<gene>
    <name evidence="8" type="ORF">B1A_14894</name>
</gene>
<dbReference type="SUPFAM" id="SSF81301">
    <property type="entry name" value="Nucleotidyltransferase"/>
    <property type="match status" value="1"/>
</dbReference>
<dbReference type="InterPro" id="IPR043519">
    <property type="entry name" value="NT_sf"/>
</dbReference>
<comment type="caution">
    <text evidence="8">The sequence shown here is derived from an EMBL/GenBank/DDBJ whole genome shotgun (WGS) entry which is preliminary data.</text>
</comment>
<dbReference type="GO" id="GO:0005524">
    <property type="term" value="F:ATP binding"/>
    <property type="evidence" value="ECO:0007669"/>
    <property type="project" value="UniProtKB-KW"/>
</dbReference>
<keyword evidence="4" id="KW-0479">Metal-binding</keyword>
<dbReference type="PANTHER" id="PTHR33571">
    <property type="entry name" value="SSL8005 PROTEIN"/>
    <property type="match status" value="1"/>
</dbReference>
<evidence type="ECO:0000256" key="4">
    <source>
        <dbReference type="ARBA" id="ARBA00022723"/>
    </source>
</evidence>
<reference evidence="8" key="2">
    <citation type="journal article" date="2014" name="ISME J.">
        <title>Microbial stratification in low pH oxic and suboxic macroscopic growths along an acid mine drainage.</title>
        <authorList>
            <person name="Mendez-Garcia C."/>
            <person name="Mesa V."/>
            <person name="Sprenger R.R."/>
            <person name="Richter M."/>
            <person name="Diez M.S."/>
            <person name="Solano J."/>
            <person name="Bargiela R."/>
            <person name="Golyshina O.V."/>
            <person name="Manteca A."/>
            <person name="Ramos J.L."/>
            <person name="Gallego J.R."/>
            <person name="Llorente I."/>
            <person name="Martins Dos Santos V.A."/>
            <person name="Jensen O.N."/>
            <person name="Pelaez A.I."/>
            <person name="Sanchez J."/>
            <person name="Ferrer M."/>
        </authorList>
    </citation>
    <scope>NUCLEOTIDE SEQUENCE</scope>
</reference>
<keyword evidence="7" id="KW-0460">Magnesium</keyword>
<evidence type="ECO:0000313" key="8">
    <source>
        <dbReference type="EMBL" id="EQD45232.1"/>
    </source>
</evidence>
<dbReference type="AlphaFoldDB" id="T0ZL84"/>
<evidence type="ECO:0000256" key="5">
    <source>
        <dbReference type="ARBA" id="ARBA00022741"/>
    </source>
</evidence>
<organism evidence="8">
    <name type="scientific">mine drainage metagenome</name>
    <dbReference type="NCBI Taxonomy" id="410659"/>
    <lineage>
        <taxon>unclassified sequences</taxon>
        <taxon>metagenomes</taxon>
        <taxon>ecological metagenomes</taxon>
    </lineage>
</organism>
<evidence type="ECO:0000256" key="2">
    <source>
        <dbReference type="ARBA" id="ARBA00022679"/>
    </source>
</evidence>